<dbReference type="GO" id="GO:0008168">
    <property type="term" value="F:methyltransferase activity"/>
    <property type="evidence" value="ECO:0007669"/>
    <property type="project" value="UniProtKB-KW"/>
</dbReference>
<dbReference type="InterPro" id="IPR029063">
    <property type="entry name" value="SAM-dependent_MTases_sf"/>
</dbReference>
<feature type="domain" description="Methyltransferase" evidence="1">
    <location>
        <begin position="34"/>
        <end position="123"/>
    </location>
</feature>
<evidence type="ECO:0000313" key="2">
    <source>
        <dbReference type="EMBL" id="GEM82792.1"/>
    </source>
</evidence>
<dbReference type="AlphaFoldDB" id="A0A511R1R8"/>
<evidence type="ECO:0000259" key="1">
    <source>
        <dbReference type="Pfam" id="PF13649"/>
    </source>
</evidence>
<evidence type="ECO:0000313" key="3">
    <source>
        <dbReference type="Proteomes" id="UP000321197"/>
    </source>
</evidence>
<accession>A0A511R1R8</accession>
<name>A0A511R1R8_9DEIN</name>
<dbReference type="OrthoDB" id="9804312at2"/>
<protein>
    <submittedName>
        <fullName evidence="2">Methyltransferase</fullName>
    </submittedName>
</protein>
<dbReference type="CDD" id="cd02440">
    <property type="entry name" value="AdoMet_MTases"/>
    <property type="match status" value="1"/>
</dbReference>
<dbReference type="SUPFAM" id="SSF53335">
    <property type="entry name" value="S-adenosyl-L-methionine-dependent methyltransferases"/>
    <property type="match status" value="1"/>
</dbReference>
<reference evidence="2 3" key="1">
    <citation type="submission" date="2019-07" db="EMBL/GenBank/DDBJ databases">
        <title>Whole genome shotgun sequence of Meiothermus hypogaeus NBRC 106114.</title>
        <authorList>
            <person name="Hosoyama A."/>
            <person name="Uohara A."/>
            <person name="Ohji S."/>
            <person name="Ichikawa N."/>
        </authorList>
    </citation>
    <scope>NUCLEOTIDE SEQUENCE [LARGE SCALE GENOMIC DNA]</scope>
    <source>
        <strain evidence="2 3">NBRC 106114</strain>
    </source>
</reference>
<dbReference type="Gene3D" id="3.40.50.150">
    <property type="entry name" value="Vaccinia Virus protein VP39"/>
    <property type="match status" value="1"/>
</dbReference>
<dbReference type="GO" id="GO:0032259">
    <property type="term" value="P:methylation"/>
    <property type="evidence" value="ECO:0007669"/>
    <property type="project" value="UniProtKB-KW"/>
</dbReference>
<dbReference type="RefSeq" id="WP_119339531.1">
    <property type="nucleotide sequence ID" value="NZ_BJXL01000021.1"/>
</dbReference>
<comment type="caution">
    <text evidence="2">The sequence shown here is derived from an EMBL/GenBank/DDBJ whole genome shotgun (WGS) entry which is preliminary data.</text>
</comment>
<keyword evidence="2" id="KW-0808">Transferase</keyword>
<dbReference type="Pfam" id="PF13649">
    <property type="entry name" value="Methyltransf_25"/>
    <property type="match status" value="1"/>
</dbReference>
<gene>
    <name evidence="2" type="ORF">MHY01S_09580</name>
</gene>
<dbReference type="EMBL" id="BJXL01000021">
    <property type="protein sequence ID" value="GEM82792.1"/>
    <property type="molecule type" value="Genomic_DNA"/>
</dbReference>
<sequence length="182" mass="20430">MPKDWDAHYLNQPPLSQPAFVVAAYAHDLPAGLVLDLAGGTGRNAFFLAGRGHPVILLEKSRIALEFVRSEANRRGLDVWALETDLESPQPHLPPGPFAGVINSYFLHRPLLAHFRERLLPGGLVFLEGFTTQEAARRGSQAAHYWQPGELLRPPPGLRLRAWAEGWMEEHHRTWAVWEKPA</sequence>
<keyword evidence="2" id="KW-0489">Methyltransferase</keyword>
<organism evidence="2 3">
    <name type="scientific">Meiothermus hypogaeus NBRC 106114</name>
    <dbReference type="NCBI Taxonomy" id="1227553"/>
    <lineage>
        <taxon>Bacteria</taxon>
        <taxon>Thermotogati</taxon>
        <taxon>Deinococcota</taxon>
        <taxon>Deinococci</taxon>
        <taxon>Thermales</taxon>
        <taxon>Thermaceae</taxon>
        <taxon>Meiothermus</taxon>
    </lineage>
</organism>
<dbReference type="InterPro" id="IPR041698">
    <property type="entry name" value="Methyltransf_25"/>
</dbReference>
<dbReference type="Proteomes" id="UP000321197">
    <property type="component" value="Unassembled WGS sequence"/>
</dbReference>
<proteinExistence type="predicted"/>